<organism evidence="1 2">
    <name type="scientific">Citrus sinensis</name>
    <name type="common">Sweet orange</name>
    <name type="synonym">Citrus aurantium var. sinensis</name>
    <dbReference type="NCBI Taxonomy" id="2711"/>
    <lineage>
        <taxon>Eukaryota</taxon>
        <taxon>Viridiplantae</taxon>
        <taxon>Streptophyta</taxon>
        <taxon>Embryophyta</taxon>
        <taxon>Tracheophyta</taxon>
        <taxon>Spermatophyta</taxon>
        <taxon>Magnoliopsida</taxon>
        <taxon>eudicotyledons</taxon>
        <taxon>Gunneridae</taxon>
        <taxon>Pentapetalae</taxon>
        <taxon>rosids</taxon>
        <taxon>malvids</taxon>
        <taxon>Sapindales</taxon>
        <taxon>Rutaceae</taxon>
        <taxon>Aurantioideae</taxon>
        <taxon>Citrus</taxon>
    </lineage>
</organism>
<sequence>MVSEQVTRTTNRERIDRIESELEEMQDKIQRMELGINDKLAHIEATLSKLVDSINTSKCSPSINIQVDLPSIDNNTTSSRLGQENSEGGRQHFQSQVTKLKFPRYAGDDPTEWFNRASQFFEYQKTANEQKVVLASFHLEGEANQWWQWLRRAYWEKKKSVTWDVFVEELWARFGPTNSEDFDEALSRVKQTGSLQEYQKEFERLGSRV</sequence>
<protein>
    <submittedName>
        <fullName evidence="1">DUF667 domain-containing protein</fullName>
    </submittedName>
</protein>
<evidence type="ECO:0000313" key="1">
    <source>
        <dbReference type="EMBL" id="KAH9759924.1"/>
    </source>
</evidence>
<dbReference type="EMBL" id="CM039174">
    <property type="protein sequence ID" value="KAH9759924.1"/>
    <property type="molecule type" value="Genomic_DNA"/>
</dbReference>
<gene>
    <name evidence="1" type="ORF">KPL71_017104</name>
</gene>
<name>A0ACB8KZL6_CITSI</name>
<evidence type="ECO:0000313" key="2">
    <source>
        <dbReference type="Proteomes" id="UP000829398"/>
    </source>
</evidence>
<comment type="caution">
    <text evidence="1">The sequence shown here is derived from an EMBL/GenBank/DDBJ whole genome shotgun (WGS) entry which is preliminary data.</text>
</comment>
<keyword evidence="2" id="KW-1185">Reference proteome</keyword>
<dbReference type="Proteomes" id="UP000829398">
    <property type="component" value="Chromosome 5"/>
</dbReference>
<reference evidence="2" key="1">
    <citation type="journal article" date="2023" name="Hortic. Res.">
        <title>A chromosome-level phased genome enabling allele-level studies in sweet orange: a case study on citrus Huanglongbing tolerance.</title>
        <authorList>
            <person name="Wu B."/>
            <person name="Yu Q."/>
            <person name="Deng Z."/>
            <person name="Duan Y."/>
            <person name="Luo F."/>
            <person name="Gmitter F. Jr."/>
        </authorList>
    </citation>
    <scope>NUCLEOTIDE SEQUENCE [LARGE SCALE GENOMIC DNA]</scope>
    <source>
        <strain evidence="2">cv. Valencia</strain>
    </source>
</reference>
<accession>A0ACB8KZL6</accession>
<proteinExistence type="predicted"/>